<reference evidence="1" key="1">
    <citation type="journal article" date="2019" name="bioRxiv">
        <title>The Genome of the Zebra Mussel, Dreissena polymorpha: A Resource for Invasive Species Research.</title>
        <authorList>
            <person name="McCartney M.A."/>
            <person name="Auch B."/>
            <person name="Kono T."/>
            <person name="Mallez S."/>
            <person name="Zhang Y."/>
            <person name="Obille A."/>
            <person name="Becker A."/>
            <person name="Abrahante J.E."/>
            <person name="Garbe J."/>
            <person name="Badalamenti J.P."/>
            <person name="Herman A."/>
            <person name="Mangelson H."/>
            <person name="Liachko I."/>
            <person name="Sullivan S."/>
            <person name="Sone E.D."/>
            <person name="Koren S."/>
            <person name="Silverstein K.A.T."/>
            <person name="Beckman K.B."/>
            <person name="Gohl D.M."/>
        </authorList>
    </citation>
    <scope>NUCLEOTIDE SEQUENCE</scope>
    <source>
        <strain evidence="1">Duluth1</strain>
        <tissue evidence="1">Whole animal</tissue>
    </source>
</reference>
<sequence>MKLVRTVEEDKRVCFKDDIDTREERRIRDVGRKHNPTFNTSGKYSGYELKPPQEQTIRDTVVCDNPTVYKGNFPKIPTFDGHHFDQWMMEVKCVMKSNVYPEYTIIQAIRNSLKG</sequence>
<evidence type="ECO:0000313" key="1">
    <source>
        <dbReference type="EMBL" id="KAH3693761.1"/>
    </source>
</evidence>
<evidence type="ECO:0000313" key="2">
    <source>
        <dbReference type="Proteomes" id="UP000828390"/>
    </source>
</evidence>
<dbReference type="EMBL" id="JAIWYP010000016">
    <property type="protein sequence ID" value="KAH3693761.1"/>
    <property type="molecule type" value="Genomic_DNA"/>
</dbReference>
<organism evidence="1 2">
    <name type="scientific">Dreissena polymorpha</name>
    <name type="common">Zebra mussel</name>
    <name type="synonym">Mytilus polymorpha</name>
    <dbReference type="NCBI Taxonomy" id="45954"/>
    <lineage>
        <taxon>Eukaryota</taxon>
        <taxon>Metazoa</taxon>
        <taxon>Spiralia</taxon>
        <taxon>Lophotrochozoa</taxon>
        <taxon>Mollusca</taxon>
        <taxon>Bivalvia</taxon>
        <taxon>Autobranchia</taxon>
        <taxon>Heteroconchia</taxon>
        <taxon>Euheterodonta</taxon>
        <taxon>Imparidentia</taxon>
        <taxon>Neoheterodontei</taxon>
        <taxon>Myida</taxon>
        <taxon>Dreissenoidea</taxon>
        <taxon>Dreissenidae</taxon>
        <taxon>Dreissena</taxon>
    </lineage>
</organism>
<accession>A0A9D3Y7L3</accession>
<comment type="caution">
    <text evidence="1">The sequence shown here is derived from an EMBL/GenBank/DDBJ whole genome shotgun (WGS) entry which is preliminary data.</text>
</comment>
<dbReference type="AlphaFoldDB" id="A0A9D3Y7L3"/>
<dbReference type="Proteomes" id="UP000828390">
    <property type="component" value="Unassembled WGS sequence"/>
</dbReference>
<name>A0A9D3Y7L3_DREPO</name>
<proteinExistence type="predicted"/>
<gene>
    <name evidence="1" type="ORF">DPMN_081201</name>
</gene>
<protein>
    <submittedName>
        <fullName evidence="1">Uncharacterized protein</fullName>
    </submittedName>
</protein>
<reference evidence="1" key="2">
    <citation type="submission" date="2020-11" db="EMBL/GenBank/DDBJ databases">
        <authorList>
            <person name="McCartney M.A."/>
            <person name="Auch B."/>
            <person name="Kono T."/>
            <person name="Mallez S."/>
            <person name="Becker A."/>
            <person name="Gohl D.M."/>
            <person name="Silverstein K.A.T."/>
            <person name="Koren S."/>
            <person name="Bechman K.B."/>
            <person name="Herman A."/>
            <person name="Abrahante J.E."/>
            <person name="Garbe J."/>
        </authorList>
    </citation>
    <scope>NUCLEOTIDE SEQUENCE</scope>
    <source>
        <strain evidence="1">Duluth1</strain>
        <tissue evidence="1">Whole animal</tissue>
    </source>
</reference>
<keyword evidence="2" id="KW-1185">Reference proteome</keyword>